<feature type="compositionally biased region" description="Low complexity" evidence="1">
    <location>
        <begin position="41"/>
        <end position="51"/>
    </location>
</feature>
<accession>A0A7S2E8B2</accession>
<protein>
    <submittedName>
        <fullName evidence="2">Uncharacterized protein</fullName>
    </submittedName>
</protein>
<evidence type="ECO:0000256" key="1">
    <source>
        <dbReference type="SAM" id="MobiDB-lite"/>
    </source>
</evidence>
<dbReference type="EMBL" id="HBGN01009440">
    <property type="protein sequence ID" value="CAD9320621.1"/>
    <property type="molecule type" value="Transcribed_RNA"/>
</dbReference>
<sequence>MQFPELNVQPAIQLQVQQNRQQQPPSGSTQLQPQQQPTIDHQFQQFSSSQHQETHASSVSQFYPTQSLPPLQTHHSLPFQQQMNNISMTHQNIPFSTPQHNNFQAQKQPPLPQQYQHNQHHFQQQGNMQFQMIQNVSFRQCNFNALGSNDPKNMKG</sequence>
<proteinExistence type="predicted"/>
<name>A0A7S2E8B2_9STRA</name>
<feature type="compositionally biased region" description="Polar residues" evidence="1">
    <location>
        <begin position="55"/>
        <end position="79"/>
    </location>
</feature>
<feature type="region of interest" description="Disordered" evidence="1">
    <location>
        <begin position="16"/>
        <end position="79"/>
    </location>
</feature>
<evidence type="ECO:0000313" key="2">
    <source>
        <dbReference type="EMBL" id="CAD9320621.1"/>
    </source>
</evidence>
<gene>
    <name evidence="2" type="ORF">DBRI1063_LOCUS6054</name>
</gene>
<dbReference type="AlphaFoldDB" id="A0A7S2E8B2"/>
<organism evidence="2">
    <name type="scientific">Ditylum brightwellii</name>
    <dbReference type="NCBI Taxonomy" id="49249"/>
    <lineage>
        <taxon>Eukaryota</taxon>
        <taxon>Sar</taxon>
        <taxon>Stramenopiles</taxon>
        <taxon>Ochrophyta</taxon>
        <taxon>Bacillariophyta</taxon>
        <taxon>Mediophyceae</taxon>
        <taxon>Lithodesmiophycidae</taxon>
        <taxon>Lithodesmiales</taxon>
        <taxon>Lithodesmiaceae</taxon>
        <taxon>Ditylum</taxon>
    </lineage>
</organism>
<feature type="compositionally biased region" description="Polar residues" evidence="1">
    <location>
        <begin position="24"/>
        <end position="39"/>
    </location>
</feature>
<reference evidence="2" key="1">
    <citation type="submission" date="2021-01" db="EMBL/GenBank/DDBJ databases">
        <authorList>
            <person name="Corre E."/>
            <person name="Pelletier E."/>
            <person name="Niang G."/>
            <person name="Scheremetjew M."/>
            <person name="Finn R."/>
            <person name="Kale V."/>
            <person name="Holt S."/>
            <person name="Cochrane G."/>
            <person name="Meng A."/>
            <person name="Brown T."/>
            <person name="Cohen L."/>
        </authorList>
    </citation>
    <scope>NUCLEOTIDE SEQUENCE</scope>
    <source>
        <strain evidence="2">Pop2</strain>
    </source>
</reference>